<sequence length="98" mass="10367">MDQAGLRLAFLASSFPADDGHGRACLHTDACAVESRRPAPTFSEVGGFNSVKTHAWGIHRELLSGFSGAAHLLIMGSAGLTFVMVLTLTHLPSSNVFK</sequence>
<gene>
    <name evidence="2" type="ORF">DUNSADRAFT_10260</name>
</gene>
<keyword evidence="3" id="KW-1185">Reference proteome</keyword>
<dbReference type="EMBL" id="MU069811">
    <property type="protein sequence ID" value="KAF5833434.1"/>
    <property type="molecule type" value="Genomic_DNA"/>
</dbReference>
<keyword evidence="1" id="KW-0472">Membrane</keyword>
<reference evidence="2" key="1">
    <citation type="submission" date="2017-08" db="EMBL/GenBank/DDBJ databases">
        <authorList>
            <person name="Polle J.E."/>
            <person name="Barry K."/>
            <person name="Cushman J."/>
            <person name="Schmutz J."/>
            <person name="Tran D."/>
            <person name="Hathwaick L.T."/>
            <person name="Yim W.C."/>
            <person name="Jenkins J."/>
            <person name="Mckie-Krisberg Z.M."/>
            <person name="Prochnik S."/>
            <person name="Lindquist E."/>
            <person name="Dockter R.B."/>
            <person name="Adam C."/>
            <person name="Molina H."/>
            <person name="Bunkerborg J."/>
            <person name="Jin E."/>
            <person name="Buchheim M."/>
            <person name="Magnuson J."/>
        </authorList>
    </citation>
    <scope>NUCLEOTIDE SEQUENCE</scope>
    <source>
        <strain evidence="2">CCAP 19/18</strain>
    </source>
</reference>
<dbReference type="Proteomes" id="UP000815325">
    <property type="component" value="Unassembled WGS sequence"/>
</dbReference>
<feature type="transmembrane region" description="Helical" evidence="1">
    <location>
        <begin position="69"/>
        <end position="91"/>
    </location>
</feature>
<organism evidence="2 3">
    <name type="scientific">Dunaliella salina</name>
    <name type="common">Green alga</name>
    <name type="synonym">Protococcus salinus</name>
    <dbReference type="NCBI Taxonomy" id="3046"/>
    <lineage>
        <taxon>Eukaryota</taxon>
        <taxon>Viridiplantae</taxon>
        <taxon>Chlorophyta</taxon>
        <taxon>core chlorophytes</taxon>
        <taxon>Chlorophyceae</taxon>
        <taxon>CS clade</taxon>
        <taxon>Chlamydomonadales</taxon>
        <taxon>Dunaliellaceae</taxon>
        <taxon>Dunaliella</taxon>
    </lineage>
</organism>
<proteinExistence type="predicted"/>
<evidence type="ECO:0000313" key="3">
    <source>
        <dbReference type="Proteomes" id="UP000815325"/>
    </source>
</evidence>
<accession>A0ABQ7GFR9</accession>
<keyword evidence="1" id="KW-1133">Transmembrane helix</keyword>
<keyword evidence="1" id="KW-0812">Transmembrane</keyword>
<evidence type="ECO:0008006" key="4">
    <source>
        <dbReference type="Google" id="ProtNLM"/>
    </source>
</evidence>
<evidence type="ECO:0000313" key="2">
    <source>
        <dbReference type="EMBL" id="KAF5833434.1"/>
    </source>
</evidence>
<protein>
    <recommendedName>
        <fullName evidence="4">Encoded protein</fullName>
    </recommendedName>
</protein>
<comment type="caution">
    <text evidence="2">The sequence shown here is derived from an EMBL/GenBank/DDBJ whole genome shotgun (WGS) entry which is preliminary data.</text>
</comment>
<name>A0ABQ7GFR9_DUNSA</name>
<evidence type="ECO:0000256" key="1">
    <source>
        <dbReference type="SAM" id="Phobius"/>
    </source>
</evidence>